<organism evidence="1 2">
    <name type="scientific">Inhella inkyongensis</name>
    <dbReference type="NCBI Taxonomy" id="392593"/>
    <lineage>
        <taxon>Bacteria</taxon>
        <taxon>Pseudomonadati</taxon>
        <taxon>Pseudomonadota</taxon>
        <taxon>Betaproteobacteria</taxon>
        <taxon>Burkholderiales</taxon>
        <taxon>Sphaerotilaceae</taxon>
        <taxon>Inhella</taxon>
    </lineage>
</organism>
<accession>A0A840SCK0</accession>
<keyword evidence="2" id="KW-1185">Reference proteome</keyword>
<dbReference type="Proteomes" id="UP000554837">
    <property type="component" value="Unassembled WGS sequence"/>
</dbReference>
<dbReference type="AlphaFoldDB" id="A0A840SCK0"/>
<protein>
    <submittedName>
        <fullName evidence="1">Uncharacterized protein</fullName>
    </submittedName>
</protein>
<comment type="caution">
    <text evidence="1">The sequence shown here is derived from an EMBL/GenBank/DDBJ whole genome shotgun (WGS) entry which is preliminary data.</text>
</comment>
<proteinExistence type="predicted"/>
<evidence type="ECO:0000313" key="2">
    <source>
        <dbReference type="Proteomes" id="UP000554837"/>
    </source>
</evidence>
<name>A0A840SCK0_9BURK</name>
<sequence length="128" mass="13329">MSPQGPTVCPRRQIASGAAPQLPPIRAGADLYSRPCNIHFRRRSVAAQQDLSLNNGAYPAQSASLGYDSGLRLNSYSGGGNSLSHGYDAVGNRISSTENGSNLAPSVAAGSNRVTAVGGPQWRNLAYN</sequence>
<reference evidence="1 2" key="1">
    <citation type="submission" date="2020-08" db="EMBL/GenBank/DDBJ databases">
        <title>Genomic Encyclopedia of Type Strains, Phase IV (KMG-IV): sequencing the most valuable type-strain genomes for metagenomic binning, comparative biology and taxonomic classification.</title>
        <authorList>
            <person name="Goeker M."/>
        </authorList>
    </citation>
    <scope>NUCLEOTIDE SEQUENCE [LARGE SCALE GENOMIC DNA]</scope>
    <source>
        <strain evidence="1 2">DSM 23958</strain>
    </source>
</reference>
<feature type="non-terminal residue" evidence="1">
    <location>
        <position position="128"/>
    </location>
</feature>
<dbReference type="EMBL" id="JACHHO010000020">
    <property type="protein sequence ID" value="MBB5206484.1"/>
    <property type="molecule type" value="Genomic_DNA"/>
</dbReference>
<evidence type="ECO:0000313" key="1">
    <source>
        <dbReference type="EMBL" id="MBB5206484.1"/>
    </source>
</evidence>
<gene>
    <name evidence="1" type="ORF">HNQ51_003836</name>
</gene>